<sequence>MRATKRPTLRTPKPTLPARLLPALLCALCAFLTTPAPAPAFGGAPGKSVGALAPAPLPDGPSAAAAADGGDSGADAVPAEAVEPGDAVEHVVRFPVPPAAPVLAADAVEPAADGRAAGDPRRERAPPGLPYDPTAPRGPPSTRHS</sequence>
<proteinExistence type="predicted"/>
<name>A0ABU4KDI7_9ACTN</name>
<protein>
    <submittedName>
        <fullName evidence="3">Uncharacterized protein</fullName>
    </submittedName>
</protein>
<dbReference type="RefSeq" id="WP_319012017.1">
    <property type="nucleotide sequence ID" value="NZ_JAWJZF010000461.1"/>
</dbReference>
<evidence type="ECO:0000313" key="3">
    <source>
        <dbReference type="EMBL" id="MDX2295830.1"/>
    </source>
</evidence>
<gene>
    <name evidence="3" type="ORF">R2363_27110</name>
</gene>
<keyword evidence="2" id="KW-0732">Signal</keyword>
<feature type="compositionally biased region" description="Low complexity" evidence="1">
    <location>
        <begin position="49"/>
        <end position="79"/>
    </location>
</feature>
<evidence type="ECO:0000256" key="2">
    <source>
        <dbReference type="SAM" id="SignalP"/>
    </source>
</evidence>
<evidence type="ECO:0000256" key="1">
    <source>
        <dbReference type="SAM" id="MobiDB-lite"/>
    </source>
</evidence>
<keyword evidence="4" id="KW-1185">Reference proteome</keyword>
<reference evidence="3 4" key="1">
    <citation type="submission" date="2023-10" db="EMBL/GenBank/DDBJ databases">
        <authorList>
            <person name="Wang X.X."/>
        </authorList>
    </citation>
    <scope>NUCLEOTIDE SEQUENCE [LARGE SCALE GENOMIC DNA]</scope>
    <source>
        <strain evidence="3 4">NBRC 12816</strain>
    </source>
</reference>
<feature type="region of interest" description="Disordered" evidence="1">
    <location>
        <begin position="39"/>
        <end position="84"/>
    </location>
</feature>
<feature type="region of interest" description="Disordered" evidence="1">
    <location>
        <begin position="103"/>
        <end position="145"/>
    </location>
</feature>
<comment type="caution">
    <text evidence="3">The sequence shown here is derived from an EMBL/GenBank/DDBJ whole genome shotgun (WGS) entry which is preliminary data.</text>
</comment>
<organism evidence="3 4">
    <name type="scientific">Streptomyces roseolus</name>
    <dbReference type="NCBI Taxonomy" id="67358"/>
    <lineage>
        <taxon>Bacteria</taxon>
        <taxon>Bacillati</taxon>
        <taxon>Actinomycetota</taxon>
        <taxon>Actinomycetes</taxon>
        <taxon>Kitasatosporales</taxon>
        <taxon>Streptomycetaceae</taxon>
        <taxon>Streptomyces</taxon>
    </lineage>
</organism>
<feature type="compositionally biased region" description="Low complexity" evidence="1">
    <location>
        <begin position="103"/>
        <end position="115"/>
    </location>
</feature>
<feature type="chain" id="PRO_5045529369" evidence="2">
    <location>
        <begin position="39"/>
        <end position="145"/>
    </location>
</feature>
<feature type="signal peptide" evidence="2">
    <location>
        <begin position="1"/>
        <end position="38"/>
    </location>
</feature>
<accession>A0ABU4KDI7</accession>
<feature type="compositionally biased region" description="Basic and acidic residues" evidence="1">
    <location>
        <begin position="116"/>
        <end position="125"/>
    </location>
</feature>
<evidence type="ECO:0000313" key="4">
    <source>
        <dbReference type="Proteomes" id="UP001278571"/>
    </source>
</evidence>
<dbReference type="Proteomes" id="UP001278571">
    <property type="component" value="Unassembled WGS sequence"/>
</dbReference>
<dbReference type="EMBL" id="JAWJZF010000461">
    <property type="protein sequence ID" value="MDX2295830.1"/>
    <property type="molecule type" value="Genomic_DNA"/>
</dbReference>